<comment type="caution">
    <text evidence="1">The sequence shown here is derived from an EMBL/GenBank/DDBJ whole genome shotgun (WGS) entry which is preliminary data.</text>
</comment>
<keyword evidence="2" id="KW-1185">Reference proteome</keyword>
<evidence type="ECO:0000313" key="2">
    <source>
        <dbReference type="Proteomes" id="UP000237347"/>
    </source>
</evidence>
<protein>
    <recommendedName>
        <fullName evidence="3">RNase H type-1 domain-containing protein</fullName>
    </recommendedName>
</protein>
<dbReference type="AlphaFoldDB" id="A0AAW0KPP7"/>
<evidence type="ECO:0008006" key="3">
    <source>
        <dbReference type="Google" id="ProtNLM"/>
    </source>
</evidence>
<dbReference type="EMBL" id="PKMF04000272">
    <property type="protein sequence ID" value="KAK7839946.1"/>
    <property type="molecule type" value="Genomic_DNA"/>
</dbReference>
<accession>A0AAW0KPP7</accession>
<evidence type="ECO:0000313" key="1">
    <source>
        <dbReference type="EMBL" id="KAK7839946.1"/>
    </source>
</evidence>
<sequence length="50" mass="5720">MQFCNFIHTCRGGNRLAHSLAKRVVLAADTDVWLEELPQDLVNVFQFDLS</sequence>
<dbReference type="Proteomes" id="UP000237347">
    <property type="component" value="Unassembled WGS sequence"/>
</dbReference>
<proteinExistence type="predicted"/>
<reference evidence="1 2" key="1">
    <citation type="journal article" date="2018" name="Sci. Data">
        <title>The draft genome sequence of cork oak.</title>
        <authorList>
            <person name="Ramos A.M."/>
            <person name="Usie A."/>
            <person name="Barbosa P."/>
            <person name="Barros P.M."/>
            <person name="Capote T."/>
            <person name="Chaves I."/>
            <person name="Simoes F."/>
            <person name="Abreu I."/>
            <person name="Carrasquinho I."/>
            <person name="Faro C."/>
            <person name="Guimaraes J.B."/>
            <person name="Mendonca D."/>
            <person name="Nobrega F."/>
            <person name="Rodrigues L."/>
            <person name="Saibo N.J.M."/>
            <person name="Varela M.C."/>
            <person name="Egas C."/>
            <person name="Matos J."/>
            <person name="Miguel C.M."/>
            <person name="Oliveira M.M."/>
            <person name="Ricardo C.P."/>
            <person name="Goncalves S."/>
        </authorList>
    </citation>
    <scope>NUCLEOTIDE SEQUENCE [LARGE SCALE GENOMIC DNA]</scope>
    <source>
        <strain evidence="2">cv. HL8</strain>
    </source>
</reference>
<organism evidence="1 2">
    <name type="scientific">Quercus suber</name>
    <name type="common">Cork oak</name>
    <dbReference type="NCBI Taxonomy" id="58331"/>
    <lineage>
        <taxon>Eukaryota</taxon>
        <taxon>Viridiplantae</taxon>
        <taxon>Streptophyta</taxon>
        <taxon>Embryophyta</taxon>
        <taxon>Tracheophyta</taxon>
        <taxon>Spermatophyta</taxon>
        <taxon>Magnoliopsida</taxon>
        <taxon>eudicotyledons</taxon>
        <taxon>Gunneridae</taxon>
        <taxon>Pentapetalae</taxon>
        <taxon>rosids</taxon>
        <taxon>fabids</taxon>
        <taxon>Fagales</taxon>
        <taxon>Fagaceae</taxon>
        <taxon>Quercus</taxon>
    </lineage>
</organism>
<name>A0AAW0KPP7_QUESU</name>
<gene>
    <name evidence="1" type="ORF">CFP56_017364</name>
</gene>